<protein>
    <submittedName>
        <fullName evidence="1">Uncharacterized protein</fullName>
    </submittedName>
</protein>
<dbReference type="Proteomes" id="UP000282574">
    <property type="component" value="Unassembled WGS sequence"/>
</dbReference>
<accession>A0AB37UB60</accession>
<gene>
    <name evidence="1" type="ORF">DSM107010_61850</name>
</gene>
<comment type="caution">
    <text evidence="1">The sequence shown here is derived from an EMBL/GenBank/DDBJ whole genome shotgun (WGS) entry which is preliminary data.</text>
</comment>
<evidence type="ECO:0000313" key="1">
    <source>
        <dbReference type="EMBL" id="RUT02918.1"/>
    </source>
</evidence>
<reference evidence="1 2" key="1">
    <citation type="journal article" date="2019" name="Genome Biol. Evol.">
        <title>Day and night: Metabolic profiles and evolutionary relationships of six axenic non-marine cyanobacteria.</title>
        <authorList>
            <person name="Will S.E."/>
            <person name="Henke P."/>
            <person name="Boedeker C."/>
            <person name="Huang S."/>
            <person name="Brinkmann H."/>
            <person name="Rohde M."/>
            <person name="Jarek M."/>
            <person name="Friedl T."/>
            <person name="Seufert S."/>
            <person name="Schumacher M."/>
            <person name="Overmann J."/>
            <person name="Neumann-Schaal M."/>
            <person name="Petersen J."/>
        </authorList>
    </citation>
    <scope>NUCLEOTIDE SEQUENCE [LARGE SCALE GENOMIC DNA]</scope>
    <source>
        <strain evidence="1 2">SAG 39.79</strain>
    </source>
</reference>
<dbReference type="AlphaFoldDB" id="A0AB37UB60"/>
<evidence type="ECO:0000313" key="2">
    <source>
        <dbReference type="Proteomes" id="UP000282574"/>
    </source>
</evidence>
<proteinExistence type="predicted"/>
<dbReference type="EMBL" id="RSCK01000105">
    <property type="protein sequence ID" value="RUT02918.1"/>
    <property type="molecule type" value="Genomic_DNA"/>
</dbReference>
<dbReference type="RefSeq" id="WP_106169034.1">
    <property type="nucleotide sequence ID" value="NZ_JAVKZF010000001.1"/>
</dbReference>
<sequence length="226" mass="25267">MSNILPIEPANPSSVEEVLAKTVVEGDLSKLSPKERVMYYNAVCNSLGLNPLTKPFELIRLNGKLTLYARKDCTDQLRKLHHISIDSPQTQVLDGQVFVVTVTARTPDGRTDTDVGVVSIKGVTGEALCNLIKSKRRVTLSICGMGFLDETETPTIPDAVTQSTFFDQEVWRSWKTPMDAIEWAHEQLPHLSETELWQEFNNLSAVNGKKIPAWVEKVNSLMLESR</sequence>
<keyword evidence="2" id="KW-1185">Reference proteome</keyword>
<organism evidence="1 2">
    <name type="scientific">Chroococcidiopsis cubana SAG 39.79</name>
    <dbReference type="NCBI Taxonomy" id="388085"/>
    <lineage>
        <taxon>Bacteria</taxon>
        <taxon>Bacillati</taxon>
        <taxon>Cyanobacteriota</taxon>
        <taxon>Cyanophyceae</taxon>
        <taxon>Chroococcidiopsidales</taxon>
        <taxon>Chroococcidiopsidaceae</taxon>
        <taxon>Chroococcidiopsis</taxon>
    </lineage>
</organism>
<name>A0AB37UB60_9CYAN</name>